<feature type="domain" description="Heme-copper oxidase subunit III family profile" evidence="12">
    <location>
        <begin position="9"/>
        <end position="293"/>
    </location>
</feature>
<keyword evidence="6 11" id="KW-1133">Transmembrane helix</keyword>
<dbReference type="InterPro" id="IPR000298">
    <property type="entry name" value="Cyt_c_oxidase-like_su3"/>
</dbReference>
<feature type="transmembrane region" description="Helical" evidence="11">
    <location>
        <begin position="189"/>
        <end position="206"/>
    </location>
</feature>
<comment type="similarity">
    <text evidence="2 10">Belongs to the cytochrome c oxidase subunit 3 family.</text>
</comment>
<dbReference type="InterPro" id="IPR024791">
    <property type="entry name" value="Cyt_c/ubiquinol_Oxase_su3"/>
</dbReference>
<evidence type="ECO:0000256" key="6">
    <source>
        <dbReference type="ARBA" id="ARBA00022989"/>
    </source>
</evidence>
<dbReference type="Gene3D" id="1.20.120.80">
    <property type="entry name" value="Cytochrome c oxidase, subunit III, four-helix bundle"/>
    <property type="match status" value="1"/>
</dbReference>
<feature type="transmembrane region" description="Helical" evidence="11">
    <location>
        <begin position="226"/>
        <end position="254"/>
    </location>
</feature>
<protein>
    <recommendedName>
        <fullName evidence="3">cytochrome-c oxidase</fullName>
        <ecNumber evidence="3">7.1.1.9</ecNumber>
    </recommendedName>
    <alternativeName>
        <fullName evidence="8">Cytochrome aa3 subunit 3</fullName>
    </alternativeName>
    <alternativeName>
        <fullName evidence="9">Cytochrome c oxidase polypeptide III</fullName>
    </alternativeName>
</protein>
<dbReference type="SUPFAM" id="SSF81452">
    <property type="entry name" value="Cytochrome c oxidase subunit III-like"/>
    <property type="match status" value="1"/>
</dbReference>
<dbReference type="InterPro" id="IPR035973">
    <property type="entry name" value="Cyt_c_oxidase_su3-like_sf"/>
</dbReference>
<evidence type="ECO:0000313" key="13">
    <source>
        <dbReference type="EMBL" id="MFC3715982.1"/>
    </source>
</evidence>
<feature type="transmembrane region" description="Helical" evidence="11">
    <location>
        <begin position="46"/>
        <end position="66"/>
    </location>
</feature>
<evidence type="ECO:0000313" key="14">
    <source>
        <dbReference type="Proteomes" id="UP001595705"/>
    </source>
</evidence>
<evidence type="ECO:0000256" key="8">
    <source>
        <dbReference type="ARBA" id="ARBA00031400"/>
    </source>
</evidence>
<dbReference type="PANTHER" id="PTHR11403">
    <property type="entry name" value="CYTOCHROME C OXIDASE SUBUNIT III"/>
    <property type="match status" value="1"/>
</dbReference>
<proteinExistence type="inferred from homology"/>
<comment type="caution">
    <text evidence="13">The sequence shown here is derived from an EMBL/GenBank/DDBJ whole genome shotgun (WGS) entry which is preliminary data.</text>
</comment>
<reference evidence="14" key="1">
    <citation type="journal article" date="2019" name="Int. J. Syst. Evol. Microbiol.">
        <title>The Global Catalogue of Microorganisms (GCM) 10K type strain sequencing project: providing services to taxonomists for standard genome sequencing and annotation.</title>
        <authorList>
            <consortium name="The Broad Institute Genomics Platform"/>
            <consortium name="The Broad Institute Genome Sequencing Center for Infectious Disease"/>
            <person name="Wu L."/>
            <person name="Ma J."/>
        </authorList>
    </citation>
    <scope>NUCLEOTIDE SEQUENCE [LARGE SCALE GENOMIC DNA]</scope>
    <source>
        <strain evidence="14">KCTC 42441</strain>
    </source>
</reference>
<evidence type="ECO:0000259" key="12">
    <source>
        <dbReference type="PROSITE" id="PS50253"/>
    </source>
</evidence>
<evidence type="ECO:0000256" key="10">
    <source>
        <dbReference type="RuleBase" id="RU003376"/>
    </source>
</evidence>
<organism evidence="13 14">
    <name type="scientific">Luteimonas soli</name>
    <dbReference type="NCBI Taxonomy" id="1648966"/>
    <lineage>
        <taxon>Bacteria</taxon>
        <taxon>Pseudomonadati</taxon>
        <taxon>Pseudomonadota</taxon>
        <taxon>Gammaproteobacteria</taxon>
        <taxon>Lysobacterales</taxon>
        <taxon>Lysobacteraceae</taxon>
        <taxon>Luteimonas</taxon>
    </lineage>
</organism>
<dbReference type="PANTHER" id="PTHR11403:SF7">
    <property type="entry name" value="CYTOCHROME C OXIDASE SUBUNIT 3"/>
    <property type="match status" value="1"/>
</dbReference>
<evidence type="ECO:0000256" key="7">
    <source>
        <dbReference type="ARBA" id="ARBA00023136"/>
    </source>
</evidence>
<evidence type="ECO:0000256" key="9">
    <source>
        <dbReference type="ARBA" id="ARBA00031625"/>
    </source>
</evidence>
<dbReference type="InterPro" id="IPR033945">
    <property type="entry name" value="Cyt_c_oxase_su3_dom"/>
</dbReference>
<evidence type="ECO:0000256" key="11">
    <source>
        <dbReference type="SAM" id="Phobius"/>
    </source>
</evidence>
<evidence type="ECO:0000256" key="5">
    <source>
        <dbReference type="ARBA" id="ARBA00022967"/>
    </source>
</evidence>
<feature type="transmembrane region" description="Helical" evidence="11">
    <location>
        <begin position="21"/>
        <end position="40"/>
    </location>
</feature>
<dbReference type="Gene3D" id="1.10.287.70">
    <property type="match status" value="1"/>
</dbReference>
<dbReference type="CDD" id="cd01665">
    <property type="entry name" value="Cyt_c_Oxidase_III"/>
    <property type="match status" value="1"/>
</dbReference>
<dbReference type="Pfam" id="PF00510">
    <property type="entry name" value="COX3"/>
    <property type="match status" value="2"/>
</dbReference>
<gene>
    <name evidence="13" type="ORF">ACFONC_07455</name>
</gene>
<dbReference type="PROSITE" id="PS50253">
    <property type="entry name" value="COX3"/>
    <property type="match status" value="1"/>
</dbReference>
<keyword evidence="5" id="KW-1278">Translocase</keyword>
<feature type="transmembrane region" description="Helical" evidence="11">
    <location>
        <begin position="157"/>
        <end position="177"/>
    </location>
</feature>
<evidence type="ECO:0000256" key="3">
    <source>
        <dbReference type="ARBA" id="ARBA00012949"/>
    </source>
</evidence>
<name>A0ABV7XKV9_9GAMM</name>
<feature type="transmembrane region" description="Helical" evidence="11">
    <location>
        <begin position="87"/>
        <end position="110"/>
    </location>
</feature>
<keyword evidence="14" id="KW-1185">Reference proteome</keyword>
<accession>A0ABV7XKV9</accession>
<keyword evidence="7 11" id="KW-0472">Membrane</keyword>
<feature type="transmembrane region" description="Helical" evidence="11">
    <location>
        <begin position="274"/>
        <end position="292"/>
    </location>
</feature>
<dbReference type="EC" id="7.1.1.9" evidence="3"/>
<comment type="subcellular location">
    <subcellularLocation>
        <location evidence="10">Cell membrane</location>
        <topology evidence="10">Multi-pass membrane protein</topology>
    </subcellularLocation>
    <subcellularLocation>
        <location evidence="1">Membrane</location>
        <topology evidence="1">Multi-pass membrane protein</topology>
    </subcellularLocation>
</comment>
<evidence type="ECO:0000256" key="4">
    <source>
        <dbReference type="ARBA" id="ARBA00022692"/>
    </source>
</evidence>
<evidence type="ECO:0000256" key="1">
    <source>
        <dbReference type="ARBA" id="ARBA00004141"/>
    </source>
</evidence>
<dbReference type="Proteomes" id="UP001595705">
    <property type="component" value="Unassembled WGS sequence"/>
</dbReference>
<dbReference type="EMBL" id="JBHRYA010000007">
    <property type="protein sequence ID" value="MFC3715982.1"/>
    <property type="molecule type" value="Genomic_DNA"/>
</dbReference>
<sequence length="293" mass="32709">MAQAQAAHDPNAYFVPHHSRWPLFASVALFVTMAGLASWFNEASYGKTMFFVGIAGMIVILFKWFADVILESVSGYYNKQVDSSFRMGMVWFIFSEVMFFGAFFGALFYARQYALPWLGGEGDGVMTNALLWDGFSSAWPTAGPGQVGGHFQTIPAWGLPLLNTLILLTSGVTVTIAHHALKAGHRKQLLVFLGLTVLLGCTFLFFQVEEYIHAYTELNLTLGSGIYGSTFFMLTGFHGAHVTLGTIMLAIIWLRCAKGHFSKDDHFAFEAVAWYWHFVDVVWLGLFLFVYVL</sequence>
<dbReference type="InterPro" id="IPR013833">
    <property type="entry name" value="Cyt_c_oxidase_su3_a-hlx"/>
</dbReference>
<dbReference type="RefSeq" id="WP_386743111.1">
    <property type="nucleotide sequence ID" value="NZ_JBHRYA010000007.1"/>
</dbReference>
<keyword evidence="4 10" id="KW-0812">Transmembrane</keyword>
<evidence type="ECO:0000256" key="2">
    <source>
        <dbReference type="ARBA" id="ARBA00010581"/>
    </source>
</evidence>